<keyword evidence="2" id="KW-1185">Reference proteome</keyword>
<gene>
    <name evidence="1" type="ORF">SLEP1_g7668</name>
</gene>
<dbReference type="EMBL" id="BPVZ01000007">
    <property type="protein sequence ID" value="GKU94139.1"/>
    <property type="molecule type" value="Genomic_DNA"/>
</dbReference>
<reference evidence="1 2" key="1">
    <citation type="journal article" date="2021" name="Commun. Biol.">
        <title>The genome of Shorea leprosula (Dipterocarpaceae) highlights the ecological relevance of drought in aseasonal tropical rainforests.</title>
        <authorList>
            <person name="Ng K.K.S."/>
            <person name="Kobayashi M.J."/>
            <person name="Fawcett J.A."/>
            <person name="Hatakeyama M."/>
            <person name="Paape T."/>
            <person name="Ng C.H."/>
            <person name="Ang C.C."/>
            <person name="Tnah L.H."/>
            <person name="Lee C.T."/>
            <person name="Nishiyama T."/>
            <person name="Sese J."/>
            <person name="O'Brien M.J."/>
            <person name="Copetti D."/>
            <person name="Mohd Noor M.I."/>
            <person name="Ong R.C."/>
            <person name="Putra M."/>
            <person name="Sireger I.Z."/>
            <person name="Indrioko S."/>
            <person name="Kosugi Y."/>
            <person name="Izuno A."/>
            <person name="Isagi Y."/>
            <person name="Lee S.L."/>
            <person name="Shimizu K.K."/>
        </authorList>
    </citation>
    <scope>NUCLEOTIDE SEQUENCE [LARGE SCALE GENOMIC DNA]</scope>
    <source>
        <strain evidence="1">214</strain>
    </source>
</reference>
<protein>
    <submittedName>
        <fullName evidence="1">Uncharacterized protein</fullName>
    </submittedName>
</protein>
<proteinExistence type="predicted"/>
<evidence type="ECO:0000313" key="1">
    <source>
        <dbReference type="EMBL" id="GKU94139.1"/>
    </source>
</evidence>
<organism evidence="1 2">
    <name type="scientific">Rubroshorea leprosula</name>
    <dbReference type="NCBI Taxonomy" id="152421"/>
    <lineage>
        <taxon>Eukaryota</taxon>
        <taxon>Viridiplantae</taxon>
        <taxon>Streptophyta</taxon>
        <taxon>Embryophyta</taxon>
        <taxon>Tracheophyta</taxon>
        <taxon>Spermatophyta</taxon>
        <taxon>Magnoliopsida</taxon>
        <taxon>eudicotyledons</taxon>
        <taxon>Gunneridae</taxon>
        <taxon>Pentapetalae</taxon>
        <taxon>rosids</taxon>
        <taxon>malvids</taxon>
        <taxon>Malvales</taxon>
        <taxon>Dipterocarpaceae</taxon>
        <taxon>Rubroshorea</taxon>
    </lineage>
</organism>
<dbReference type="Proteomes" id="UP001054252">
    <property type="component" value="Unassembled WGS sequence"/>
</dbReference>
<accession>A0AAV5I908</accession>
<dbReference type="AlphaFoldDB" id="A0AAV5I908"/>
<sequence>MGFLLGMQIDLASFQVGSLPFLSPLYLYTLLIG</sequence>
<comment type="caution">
    <text evidence="1">The sequence shown here is derived from an EMBL/GenBank/DDBJ whole genome shotgun (WGS) entry which is preliminary data.</text>
</comment>
<name>A0AAV5I908_9ROSI</name>
<evidence type="ECO:0000313" key="2">
    <source>
        <dbReference type="Proteomes" id="UP001054252"/>
    </source>
</evidence>